<name>A0A2M9ZIZ0_9LEPT</name>
<dbReference type="Proteomes" id="UP000231962">
    <property type="component" value="Unassembled WGS sequence"/>
</dbReference>
<gene>
    <name evidence="1" type="ORF">CH360_10950</name>
    <name evidence="2" type="ORF">CH373_16350</name>
</gene>
<evidence type="ECO:0000313" key="1">
    <source>
        <dbReference type="EMBL" id="PJZ69515.1"/>
    </source>
</evidence>
<organism evidence="2 4">
    <name type="scientific">Leptospira perolatii</name>
    <dbReference type="NCBI Taxonomy" id="2023191"/>
    <lineage>
        <taxon>Bacteria</taxon>
        <taxon>Pseudomonadati</taxon>
        <taxon>Spirochaetota</taxon>
        <taxon>Spirochaetia</taxon>
        <taxon>Leptospirales</taxon>
        <taxon>Leptospiraceae</taxon>
        <taxon>Leptospira</taxon>
    </lineage>
</organism>
<accession>A0A2M9ZIZ0</accession>
<dbReference type="EMBL" id="NPDZ01000014">
    <property type="protein sequence ID" value="PJZ72030.1"/>
    <property type="molecule type" value="Genomic_DNA"/>
</dbReference>
<evidence type="ECO:0000313" key="3">
    <source>
        <dbReference type="Proteomes" id="UP000231962"/>
    </source>
</evidence>
<evidence type="ECO:0000313" key="2">
    <source>
        <dbReference type="EMBL" id="PJZ72030.1"/>
    </source>
</evidence>
<dbReference type="Proteomes" id="UP000231990">
    <property type="component" value="Unassembled WGS sequence"/>
</dbReference>
<dbReference type="EMBL" id="NPDY01000009">
    <property type="protein sequence ID" value="PJZ69515.1"/>
    <property type="molecule type" value="Genomic_DNA"/>
</dbReference>
<keyword evidence="3" id="KW-1185">Reference proteome</keyword>
<sequence length="65" mass="7693">MVWNCGFRFFSIPFLAENPFRFTGIKSDISAHRGKLSFIHLSLKKYLFLFSELPDFECEEVKEDL</sequence>
<comment type="caution">
    <text evidence="2">The sequence shown here is derived from an EMBL/GenBank/DDBJ whole genome shotgun (WGS) entry which is preliminary data.</text>
</comment>
<reference evidence="3 4" key="1">
    <citation type="submission" date="2017-07" db="EMBL/GenBank/DDBJ databases">
        <title>Leptospira spp. isolated from tropical soils.</title>
        <authorList>
            <person name="Thibeaux R."/>
            <person name="Iraola G."/>
            <person name="Ferres I."/>
            <person name="Bierque E."/>
            <person name="Girault D."/>
            <person name="Soupe-Gilbert M.-E."/>
            <person name="Picardeau M."/>
            <person name="Goarant C."/>
        </authorList>
    </citation>
    <scope>NUCLEOTIDE SEQUENCE [LARGE SCALE GENOMIC DNA]</scope>
    <source>
        <strain evidence="2 4">FH1-B-B1</strain>
        <strain evidence="1 3">FH1-B-C1</strain>
    </source>
</reference>
<proteinExistence type="predicted"/>
<protein>
    <submittedName>
        <fullName evidence="2">Uncharacterized protein</fullName>
    </submittedName>
</protein>
<dbReference type="AlphaFoldDB" id="A0A2M9ZIZ0"/>
<evidence type="ECO:0000313" key="4">
    <source>
        <dbReference type="Proteomes" id="UP000231990"/>
    </source>
</evidence>